<proteinExistence type="predicted"/>
<sequence length="283" mass="34171">MIQQQISYNRQADFFFELINNQLWVHDLKDAVEYQSSEEITIYLTYEFRRGIYAFGFNEPSATKRYFTNNNKKRCYCIKLKGYRSIQFTRLFHFELYNVNLMEYKRVCRITFKGSLGFWGLSKCFQQQYKVKSYMYFGHSIYDDISKLQHEIQIVSDTSCRVFDMNQKKEYVLVIQKRQFLMKMMNDQIKNSNHNLLPKTQNIVVSTNLSQEILDRIDKFINNPLKIIVKSDKLTLEEITQVDTEEWKFQTLCDLYDILKELSSVPLRISNKMSKNQWKYDWK</sequence>
<organism evidence="1 2">
    <name type="scientific">Paramecium pentaurelia</name>
    <dbReference type="NCBI Taxonomy" id="43138"/>
    <lineage>
        <taxon>Eukaryota</taxon>
        <taxon>Sar</taxon>
        <taxon>Alveolata</taxon>
        <taxon>Ciliophora</taxon>
        <taxon>Intramacronucleata</taxon>
        <taxon>Oligohymenophorea</taxon>
        <taxon>Peniculida</taxon>
        <taxon>Parameciidae</taxon>
        <taxon>Paramecium</taxon>
    </lineage>
</organism>
<name>A0A8S1WQ92_9CILI</name>
<reference evidence="1" key="1">
    <citation type="submission" date="2021-01" db="EMBL/GenBank/DDBJ databases">
        <authorList>
            <consortium name="Genoscope - CEA"/>
            <person name="William W."/>
        </authorList>
    </citation>
    <scope>NUCLEOTIDE SEQUENCE</scope>
</reference>
<keyword evidence="2" id="KW-1185">Reference proteome</keyword>
<accession>A0A8S1WQ92</accession>
<evidence type="ECO:0000313" key="1">
    <source>
        <dbReference type="EMBL" id="CAD8190967.1"/>
    </source>
</evidence>
<dbReference type="Proteomes" id="UP000689195">
    <property type="component" value="Unassembled WGS sequence"/>
</dbReference>
<dbReference type="EMBL" id="CAJJDO010000098">
    <property type="protein sequence ID" value="CAD8190967.1"/>
    <property type="molecule type" value="Genomic_DNA"/>
</dbReference>
<dbReference type="AlphaFoldDB" id="A0A8S1WQ92"/>
<comment type="caution">
    <text evidence="1">The sequence shown here is derived from an EMBL/GenBank/DDBJ whole genome shotgun (WGS) entry which is preliminary data.</text>
</comment>
<protein>
    <submittedName>
        <fullName evidence="1">Uncharacterized protein</fullName>
    </submittedName>
</protein>
<gene>
    <name evidence="1" type="ORF">PPENT_87.1.T0980005</name>
</gene>
<evidence type="ECO:0000313" key="2">
    <source>
        <dbReference type="Proteomes" id="UP000689195"/>
    </source>
</evidence>